<proteinExistence type="predicted"/>
<sequence>MDWVVYLVATPTSYEFVNYSSDGLEKYSFPLYLGYIYSPDSKTIKWKSFHGFAEREMRSWSKSYMKYFLNSDYPLFESGRTYWELSDPEFFDAAVLLISDESGMFPIRYERNATIDPDWKPVFPKQYRYTKEDVESGRVKSLPREAFTPLNWDQESYNQRMNKR</sequence>
<reference evidence="1 2" key="1">
    <citation type="submission" date="2020-05" db="EMBL/GenBank/DDBJ databases">
        <title>Draft genome sequence of Desulfovibrio sp. strain HN2T.</title>
        <authorList>
            <person name="Ueno A."/>
            <person name="Tamazawa S."/>
            <person name="Tamamura S."/>
            <person name="Murakami T."/>
            <person name="Kiyama T."/>
            <person name="Inomata H."/>
            <person name="Amano Y."/>
            <person name="Miyakawa K."/>
            <person name="Tamaki H."/>
            <person name="Naganuma T."/>
            <person name="Kaneko K."/>
        </authorList>
    </citation>
    <scope>NUCLEOTIDE SEQUENCE [LARGE SCALE GENOMIC DNA]</scope>
    <source>
        <strain evidence="1 2">HN2</strain>
    </source>
</reference>
<name>A0A7J0BPP4_9BACT</name>
<accession>A0A7J0BPP4</accession>
<dbReference type="AlphaFoldDB" id="A0A7J0BPP4"/>
<keyword evidence="2" id="KW-1185">Reference proteome</keyword>
<gene>
    <name evidence="1" type="ORF">DSM101010T_34800</name>
</gene>
<protein>
    <submittedName>
        <fullName evidence="1">Uncharacterized protein</fullName>
    </submittedName>
</protein>
<comment type="caution">
    <text evidence="1">The sequence shown here is derived from an EMBL/GenBank/DDBJ whole genome shotgun (WGS) entry which is preliminary data.</text>
</comment>
<organism evidence="1 2">
    <name type="scientific">Desulfovibrio subterraneus</name>
    <dbReference type="NCBI Taxonomy" id="2718620"/>
    <lineage>
        <taxon>Bacteria</taxon>
        <taxon>Pseudomonadati</taxon>
        <taxon>Thermodesulfobacteriota</taxon>
        <taxon>Desulfovibrionia</taxon>
        <taxon>Desulfovibrionales</taxon>
        <taxon>Desulfovibrionaceae</taxon>
        <taxon>Desulfovibrio</taxon>
    </lineage>
</organism>
<evidence type="ECO:0000313" key="1">
    <source>
        <dbReference type="EMBL" id="GFM35115.1"/>
    </source>
</evidence>
<dbReference type="Proteomes" id="UP000503840">
    <property type="component" value="Unassembled WGS sequence"/>
</dbReference>
<dbReference type="EMBL" id="BLVO01000016">
    <property type="protein sequence ID" value="GFM35115.1"/>
    <property type="molecule type" value="Genomic_DNA"/>
</dbReference>
<evidence type="ECO:0000313" key="2">
    <source>
        <dbReference type="Proteomes" id="UP000503840"/>
    </source>
</evidence>